<dbReference type="PANTHER" id="PTHR38781">
    <property type="entry name" value="ANTITOXIN DINJ-RELATED"/>
    <property type="match status" value="1"/>
</dbReference>
<dbReference type="Proteomes" id="UP000234935">
    <property type="component" value="Unassembled WGS sequence"/>
</dbReference>
<dbReference type="AlphaFoldDB" id="A0A2N5IXK3"/>
<dbReference type="NCBIfam" id="TIGR02384">
    <property type="entry name" value="RelB_DinJ"/>
    <property type="match status" value="1"/>
</dbReference>
<sequence length="84" mass="9589">MSMTTVSVRMEDSTKEEFSAICDQIGMNMTTAFNIFAKAVVREHGIPFPVSADPFYAPENMRHLERSIRQLEQGDVSEHELREP</sequence>
<organism evidence="3 4">
    <name type="scientific">Bifidobacterium anseris</name>
    <dbReference type="NCBI Taxonomy" id="2020963"/>
    <lineage>
        <taxon>Bacteria</taxon>
        <taxon>Bacillati</taxon>
        <taxon>Actinomycetota</taxon>
        <taxon>Actinomycetes</taxon>
        <taxon>Bifidobacteriales</taxon>
        <taxon>Bifidobacteriaceae</taxon>
        <taxon>Bifidobacterium</taxon>
    </lineage>
</organism>
<proteinExistence type="inferred from homology"/>
<evidence type="ECO:0000256" key="2">
    <source>
        <dbReference type="ARBA" id="ARBA00022649"/>
    </source>
</evidence>
<gene>
    <name evidence="3" type="ORF">CGZ88_1169</name>
</gene>
<protein>
    <submittedName>
        <fullName evidence="3">RelB/DinJ family addiction module antitoxin</fullName>
    </submittedName>
</protein>
<dbReference type="InterPro" id="IPR007337">
    <property type="entry name" value="RelB/DinJ"/>
</dbReference>
<evidence type="ECO:0000313" key="3">
    <source>
        <dbReference type="EMBL" id="PLS26684.1"/>
    </source>
</evidence>
<dbReference type="PANTHER" id="PTHR38781:SF1">
    <property type="entry name" value="ANTITOXIN DINJ-RELATED"/>
    <property type="match status" value="1"/>
</dbReference>
<reference evidence="3 4" key="1">
    <citation type="submission" date="2017-07" db="EMBL/GenBank/DDBJ databases">
        <title>Bifidobacterium novel species.</title>
        <authorList>
            <person name="Lugli G.A."/>
            <person name="Milani C."/>
            <person name="Duranti S."/>
            <person name="Mangifesta M."/>
        </authorList>
    </citation>
    <scope>NUCLEOTIDE SEQUENCE [LARGE SCALE GENOMIC DNA]</scope>
    <source>
        <strain evidence="4">Goo31D</strain>
    </source>
</reference>
<comment type="similarity">
    <text evidence="1">Belongs to the RelB/DinJ antitoxin family.</text>
</comment>
<dbReference type="RefSeq" id="WP_026644829.1">
    <property type="nucleotide sequence ID" value="NZ_NMYC01000005.1"/>
</dbReference>
<comment type="caution">
    <text evidence="3">The sequence shown here is derived from an EMBL/GenBank/DDBJ whole genome shotgun (WGS) entry which is preliminary data.</text>
</comment>
<keyword evidence="4" id="KW-1185">Reference proteome</keyword>
<keyword evidence="2" id="KW-1277">Toxin-antitoxin system</keyword>
<dbReference type="GO" id="GO:0006351">
    <property type="term" value="P:DNA-templated transcription"/>
    <property type="evidence" value="ECO:0007669"/>
    <property type="project" value="TreeGrafter"/>
</dbReference>
<name>A0A2N5IXK3_9BIFI</name>
<evidence type="ECO:0000313" key="4">
    <source>
        <dbReference type="Proteomes" id="UP000234935"/>
    </source>
</evidence>
<dbReference type="InterPro" id="IPR013321">
    <property type="entry name" value="Arc_rbn_hlx_hlx"/>
</dbReference>
<dbReference type="Gene3D" id="1.10.1220.10">
    <property type="entry name" value="Met repressor-like"/>
    <property type="match status" value="1"/>
</dbReference>
<evidence type="ECO:0000256" key="1">
    <source>
        <dbReference type="ARBA" id="ARBA00010562"/>
    </source>
</evidence>
<accession>A0A2N5IXK3</accession>
<dbReference type="Pfam" id="PF04221">
    <property type="entry name" value="RelB"/>
    <property type="match status" value="1"/>
</dbReference>
<dbReference type="GO" id="GO:0006355">
    <property type="term" value="P:regulation of DNA-templated transcription"/>
    <property type="evidence" value="ECO:0007669"/>
    <property type="project" value="InterPro"/>
</dbReference>
<dbReference type="EMBL" id="NMYC01000005">
    <property type="protein sequence ID" value="PLS26684.1"/>
    <property type="molecule type" value="Genomic_DNA"/>
</dbReference>
<dbReference type="OrthoDB" id="9804867at2"/>